<evidence type="ECO:0000256" key="9">
    <source>
        <dbReference type="ARBA" id="ARBA00034078"/>
    </source>
</evidence>
<geneLocation type="mitochondrion" evidence="11"/>
<dbReference type="InterPro" id="IPR006656">
    <property type="entry name" value="Mopterin_OxRdtase"/>
</dbReference>
<evidence type="ECO:0000256" key="4">
    <source>
        <dbReference type="ARBA" id="ARBA00022723"/>
    </source>
</evidence>
<reference evidence="11" key="2">
    <citation type="submission" date="2014-07" db="EMBL/GenBank/DDBJ databases">
        <authorList>
            <person name="David S.R."/>
            <person name="Jackson C.J."/>
            <person name="Adrian R.-P."/>
        </authorList>
    </citation>
    <scope>NUCLEOTIDE SEQUENCE</scope>
    <source>
        <strain evidence="11">NIES-763</strain>
    </source>
</reference>
<dbReference type="InterPro" id="IPR015405">
    <property type="entry name" value="NDUFS1-like_C"/>
</dbReference>
<dbReference type="GO" id="GO:0016020">
    <property type="term" value="C:membrane"/>
    <property type="evidence" value="ECO:0007669"/>
    <property type="project" value="TreeGrafter"/>
</dbReference>
<evidence type="ECO:0000313" key="11">
    <source>
        <dbReference type="EMBL" id="AIU44702.1"/>
    </source>
</evidence>
<reference evidence="11" key="1">
    <citation type="journal article" date="2014" name="Mol. Phylogenet. Evol.">
        <title>Nucleotide substitution analyses of the glaucophyte Cyanophora suggest an ancestrally lower mutation rate in plastid vs mitochondrial DNA for the Archaeplastida.</title>
        <authorList>
            <person name="Smith D.R."/>
            <person name="Jackson C.J."/>
            <person name="Reyes-Prieto A."/>
        </authorList>
    </citation>
    <scope>NUCLEOTIDE SEQUENCE</scope>
    <source>
        <strain evidence="11">NIES-763</strain>
    </source>
</reference>
<dbReference type="Pfam" id="PF09326">
    <property type="entry name" value="NADH_dhqG_C"/>
    <property type="match status" value="1"/>
</dbReference>
<evidence type="ECO:0000259" key="10">
    <source>
        <dbReference type="PROSITE" id="PS51669"/>
    </source>
</evidence>
<dbReference type="PANTHER" id="PTHR43105">
    <property type="entry name" value="RESPIRATORY NITRATE REDUCTASE"/>
    <property type="match status" value="1"/>
</dbReference>
<gene>
    <name evidence="11" type="primary">nad11</name>
</gene>
<dbReference type="InterPro" id="IPR006963">
    <property type="entry name" value="Mopterin_OxRdtase_4Fe-4S_dom"/>
</dbReference>
<keyword evidence="4" id="KW-0479">Metal-binding</keyword>
<evidence type="ECO:0000256" key="8">
    <source>
        <dbReference type="ARBA" id="ARBA00023027"/>
    </source>
</evidence>
<keyword evidence="5" id="KW-1278">Translocase</keyword>
<evidence type="ECO:0000256" key="6">
    <source>
        <dbReference type="ARBA" id="ARBA00023004"/>
    </source>
</evidence>
<dbReference type="AlphaFoldDB" id="A0A097PBQ7"/>
<comment type="similarity">
    <text evidence="2">Belongs to the complex I 75 kDa subunit family.</text>
</comment>
<name>A0A097PBQ7_CYAPA</name>
<evidence type="ECO:0000256" key="5">
    <source>
        <dbReference type="ARBA" id="ARBA00022967"/>
    </source>
</evidence>
<protein>
    <submittedName>
        <fullName evidence="11">NADH dehydrogenase subunit 11</fullName>
    </submittedName>
</protein>
<dbReference type="SUPFAM" id="SSF53706">
    <property type="entry name" value="Formate dehydrogenase/DMSO reductase, domains 1-3"/>
    <property type="match status" value="1"/>
</dbReference>
<sequence>MGALTSKPYAFMARPWELTSTETIDILDSACSAIRVDSKGNIIMRILPNISSFPNDNFISDKTRFSHDGIKLQRISVPLVKKNNEYLPITWESAFELIKKKINKQNKLKISAIAGRLVDIESSISLKKLLNSFGSNNYFNSENINLNYDFKNNYIFNSNLLNNDPDFCLLIGLNLRFEVPTLNIKFRRLFYQKNLQIVLIGSKINLSYPVNQQGISISILIQILEGKHKLSNKIAKSKNPLILVGSSYYQRTDFTSLNNLLHWFNYKIRTYRSIFNINTVLNAASHPGLFNIGFYQNNINAIGKSQFIYLLGTDELVMLNYIKKQKHETFIIYQGHHGDIGAGISNLILPTYTYLEKSATFMNFEGKICHTKKVITPVSTSSHEDWKVIVALSQYLNLSNIFNFDLTKLKNEINLFKNYNFYNTENMKKYNKKALVSLSPIIAYKKVLHYPLYNFYTTDSITRASKIMIKCMKIIKQHLNFI</sequence>
<feature type="domain" description="4Fe-4S Mo/W bis-MGD-type" evidence="10">
    <location>
        <begin position="18"/>
        <end position="74"/>
    </location>
</feature>
<dbReference type="GO" id="GO:0046872">
    <property type="term" value="F:metal ion binding"/>
    <property type="evidence" value="ECO:0007669"/>
    <property type="project" value="UniProtKB-KW"/>
</dbReference>
<evidence type="ECO:0000256" key="2">
    <source>
        <dbReference type="ARBA" id="ARBA00005404"/>
    </source>
</evidence>
<dbReference type="Pfam" id="PF22151">
    <property type="entry name" value="Fer4_NDSU1"/>
    <property type="match status" value="1"/>
</dbReference>
<dbReference type="PANTHER" id="PTHR43105:SF13">
    <property type="entry name" value="NADH-UBIQUINONE OXIDOREDUCTASE 75 KDA SUBUNIT, MITOCHONDRIAL"/>
    <property type="match status" value="1"/>
</dbReference>
<proteinExistence type="inferred from homology"/>
<dbReference type="Pfam" id="PF00384">
    <property type="entry name" value="Molybdopterin"/>
    <property type="match status" value="1"/>
</dbReference>
<dbReference type="Gene3D" id="3.40.50.740">
    <property type="match status" value="1"/>
</dbReference>
<dbReference type="GO" id="GO:0016651">
    <property type="term" value="F:oxidoreductase activity, acting on NAD(P)H"/>
    <property type="evidence" value="ECO:0007669"/>
    <property type="project" value="InterPro"/>
</dbReference>
<comment type="cofactor">
    <cofactor evidence="1">
        <name>[4Fe-4S] cluster</name>
        <dbReference type="ChEBI" id="CHEBI:49883"/>
    </cofactor>
</comment>
<keyword evidence="8" id="KW-0520">NAD</keyword>
<evidence type="ECO:0000256" key="1">
    <source>
        <dbReference type="ARBA" id="ARBA00001966"/>
    </source>
</evidence>
<evidence type="ECO:0000256" key="3">
    <source>
        <dbReference type="ARBA" id="ARBA00022485"/>
    </source>
</evidence>
<keyword evidence="6" id="KW-0408">Iron</keyword>
<keyword evidence="11" id="KW-0496">Mitochondrion</keyword>
<dbReference type="GO" id="GO:0051539">
    <property type="term" value="F:4 iron, 4 sulfur cluster binding"/>
    <property type="evidence" value="ECO:0007669"/>
    <property type="project" value="UniProtKB-KW"/>
</dbReference>
<dbReference type="InterPro" id="IPR050123">
    <property type="entry name" value="Prok_molybdopt-oxidoreductase"/>
</dbReference>
<comment type="cofactor">
    <cofactor evidence="9">
        <name>[2Fe-2S] cluster</name>
        <dbReference type="ChEBI" id="CHEBI:190135"/>
    </cofactor>
</comment>
<evidence type="ECO:0000256" key="7">
    <source>
        <dbReference type="ARBA" id="ARBA00023014"/>
    </source>
</evidence>
<accession>A0A097PBQ7</accession>
<keyword evidence="3" id="KW-0004">4Fe-4S</keyword>
<dbReference type="EMBL" id="KM198930">
    <property type="protein sequence ID" value="AIU44702.1"/>
    <property type="molecule type" value="Genomic_DNA"/>
</dbReference>
<organism evidence="11">
    <name type="scientific">Cyanophora paradoxa</name>
    <dbReference type="NCBI Taxonomy" id="2762"/>
    <lineage>
        <taxon>Eukaryota</taxon>
        <taxon>Glaucocystophyceae</taxon>
        <taxon>Cyanophorales</taxon>
        <taxon>Cyanophoraceae</taxon>
        <taxon>Cyanophora</taxon>
    </lineage>
</organism>
<dbReference type="PROSITE" id="PS51669">
    <property type="entry name" value="4FE4S_MOW_BIS_MGD"/>
    <property type="match status" value="1"/>
</dbReference>
<keyword evidence="7" id="KW-0411">Iron-sulfur</keyword>